<dbReference type="GO" id="GO:0046872">
    <property type="term" value="F:metal ion binding"/>
    <property type="evidence" value="ECO:0007669"/>
    <property type="project" value="UniProtKB-KW"/>
</dbReference>
<evidence type="ECO:0000256" key="1">
    <source>
        <dbReference type="ARBA" id="ARBA00022723"/>
    </source>
</evidence>
<dbReference type="InterPro" id="IPR050582">
    <property type="entry name" value="HAD-like_SerB"/>
</dbReference>
<gene>
    <name evidence="4" type="ORF">Ga0061065_102118</name>
</gene>
<keyword evidence="1" id="KW-0479">Metal-binding</keyword>
<keyword evidence="2 4" id="KW-0378">Hydrolase</keyword>
<dbReference type="Proteomes" id="UP000182769">
    <property type="component" value="Unassembled WGS sequence"/>
</dbReference>
<reference evidence="5" key="1">
    <citation type="submission" date="2015-08" db="EMBL/GenBank/DDBJ databases">
        <authorList>
            <person name="Varghese N."/>
        </authorList>
    </citation>
    <scope>NUCLEOTIDE SEQUENCE [LARGE SCALE GENOMIC DNA]</scope>
    <source>
        <strain evidence="5">JCM 18476</strain>
    </source>
</reference>
<keyword evidence="5" id="KW-1185">Reference proteome</keyword>
<evidence type="ECO:0000313" key="4">
    <source>
        <dbReference type="EMBL" id="CUB02781.1"/>
    </source>
</evidence>
<dbReference type="SUPFAM" id="SSF56784">
    <property type="entry name" value="HAD-like"/>
    <property type="match status" value="1"/>
</dbReference>
<evidence type="ECO:0000313" key="5">
    <source>
        <dbReference type="Proteomes" id="UP000182769"/>
    </source>
</evidence>
<dbReference type="NCBIfam" id="TIGR01488">
    <property type="entry name" value="HAD-SF-IB"/>
    <property type="match status" value="1"/>
</dbReference>
<dbReference type="InterPro" id="IPR023214">
    <property type="entry name" value="HAD_sf"/>
</dbReference>
<dbReference type="Gene3D" id="3.40.50.1000">
    <property type="entry name" value="HAD superfamily/HAD-like"/>
    <property type="match status" value="1"/>
</dbReference>
<dbReference type="STRING" id="1137284.GCA_001418205_00623"/>
<protein>
    <submittedName>
        <fullName evidence="4">HAD-superfamily subfamily IB hydrolase, TIGR01490</fullName>
    </submittedName>
</protein>
<accession>A0A0K6II84</accession>
<dbReference type="InterPro" id="IPR036412">
    <property type="entry name" value="HAD-like_sf"/>
</dbReference>
<dbReference type="RefSeq" id="WP_055461752.1">
    <property type="nucleotide sequence ID" value="NZ_CYHG01000002.1"/>
</dbReference>
<dbReference type="Pfam" id="PF12710">
    <property type="entry name" value="HAD"/>
    <property type="match status" value="1"/>
</dbReference>
<evidence type="ECO:0000256" key="2">
    <source>
        <dbReference type="ARBA" id="ARBA00022801"/>
    </source>
</evidence>
<sequence length="205" mass="22822">MSSAIAFFDFDGTLTKSDSLLPFLRAVRGQKRFWLDMLVVSPWLAMYVLKILPNHKAKERLLRQALLGMDKAELYAKGAAFADTLSGGQLNALMLEKLKCHQEAGHITVLVSASLDVYLEYWSELLGFDYCLCSKLNCSDGAVSGALEGANCFGHEKVRRIKELLGEKPHSMKTFAYGDSVGDMPMLESVDEGYLYKKGRLALIR</sequence>
<dbReference type="PANTHER" id="PTHR43344">
    <property type="entry name" value="PHOSPHOSERINE PHOSPHATASE"/>
    <property type="match status" value="1"/>
</dbReference>
<dbReference type="OrthoDB" id="9784466at2"/>
<dbReference type="CDD" id="cd02612">
    <property type="entry name" value="HAD_PGPPase"/>
    <property type="match status" value="1"/>
</dbReference>
<keyword evidence="3" id="KW-0460">Magnesium</keyword>
<dbReference type="GO" id="GO:0016787">
    <property type="term" value="F:hydrolase activity"/>
    <property type="evidence" value="ECO:0007669"/>
    <property type="project" value="UniProtKB-KW"/>
</dbReference>
<proteinExistence type="predicted"/>
<dbReference type="EMBL" id="CYHG01000002">
    <property type="protein sequence ID" value="CUB02781.1"/>
    <property type="molecule type" value="Genomic_DNA"/>
</dbReference>
<dbReference type="AlphaFoldDB" id="A0A0K6II84"/>
<name>A0A0K6II84_9GAMM</name>
<dbReference type="PANTHER" id="PTHR43344:SF13">
    <property type="entry name" value="PHOSPHATASE RV3661-RELATED"/>
    <property type="match status" value="1"/>
</dbReference>
<organism evidence="4 5">
    <name type="scientific">Marinomonas fungiae</name>
    <dbReference type="NCBI Taxonomy" id="1137284"/>
    <lineage>
        <taxon>Bacteria</taxon>
        <taxon>Pseudomonadati</taxon>
        <taxon>Pseudomonadota</taxon>
        <taxon>Gammaproteobacteria</taxon>
        <taxon>Oceanospirillales</taxon>
        <taxon>Oceanospirillaceae</taxon>
        <taxon>Marinomonas</taxon>
    </lineage>
</organism>
<evidence type="ECO:0000256" key="3">
    <source>
        <dbReference type="ARBA" id="ARBA00022842"/>
    </source>
</evidence>
<dbReference type="InterPro" id="IPR006385">
    <property type="entry name" value="HAD_hydro_SerB1"/>
</dbReference>
<dbReference type="NCBIfam" id="TIGR01490">
    <property type="entry name" value="HAD-SF-IB-hyp1"/>
    <property type="match status" value="1"/>
</dbReference>
<dbReference type="Gene3D" id="1.20.1440.100">
    <property type="entry name" value="SG protein - dephosphorylation function"/>
    <property type="match status" value="1"/>
</dbReference>